<dbReference type="Proteomes" id="UP000054279">
    <property type="component" value="Unassembled WGS sequence"/>
</dbReference>
<feature type="compositionally biased region" description="Basic and acidic residues" evidence="1">
    <location>
        <begin position="386"/>
        <end position="398"/>
    </location>
</feature>
<feature type="compositionally biased region" description="Pro residues" evidence="1">
    <location>
        <begin position="337"/>
        <end position="354"/>
    </location>
</feature>
<feature type="compositionally biased region" description="Low complexity" evidence="1">
    <location>
        <begin position="433"/>
        <end position="442"/>
    </location>
</feature>
<feature type="compositionally biased region" description="Basic and acidic residues" evidence="1">
    <location>
        <begin position="266"/>
        <end position="286"/>
    </location>
</feature>
<accession>A0A0C9V2C1</accession>
<evidence type="ECO:0000256" key="1">
    <source>
        <dbReference type="SAM" id="MobiDB-lite"/>
    </source>
</evidence>
<feature type="non-terminal residue" evidence="2">
    <location>
        <position position="1"/>
    </location>
</feature>
<reference evidence="2 3" key="1">
    <citation type="submission" date="2014-06" db="EMBL/GenBank/DDBJ databases">
        <title>Evolutionary Origins and Diversification of the Mycorrhizal Mutualists.</title>
        <authorList>
            <consortium name="DOE Joint Genome Institute"/>
            <consortium name="Mycorrhizal Genomics Consortium"/>
            <person name="Kohler A."/>
            <person name="Kuo A."/>
            <person name="Nagy L.G."/>
            <person name="Floudas D."/>
            <person name="Copeland A."/>
            <person name="Barry K.W."/>
            <person name="Cichocki N."/>
            <person name="Veneault-Fourrey C."/>
            <person name="LaButti K."/>
            <person name="Lindquist E.A."/>
            <person name="Lipzen A."/>
            <person name="Lundell T."/>
            <person name="Morin E."/>
            <person name="Murat C."/>
            <person name="Riley R."/>
            <person name="Ohm R."/>
            <person name="Sun H."/>
            <person name="Tunlid A."/>
            <person name="Henrissat B."/>
            <person name="Grigoriev I.V."/>
            <person name="Hibbett D.S."/>
            <person name="Martin F."/>
        </authorList>
    </citation>
    <scope>NUCLEOTIDE SEQUENCE [LARGE SCALE GENOMIC DNA]</scope>
    <source>
        <strain evidence="2 3">SS14</strain>
    </source>
</reference>
<feature type="compositionally biased region" description="Low complexity" evidence="1">
    <location>
        <begin position="411"/>
        <end position="422"/>
    </location>
</feature>
<feature type="compositionally biased region" description="Pro residues" evidence="1">
    <location>
        <begin position="253"/>
        <end position="265"/>
    </location>
</feature>
<sequence length="473" mass="51481">MSSATEVAIEQHTAPAFTTLLPNPQLPMPSPTPTVDPPKEPLLVLTTSNARDRPSSPDSSPEVERHVPFFSRPHRSLPEDPIYTLPPPDRAPRFVFRSEEPTADDGSSFRGSDIQEDVPQRLSTPIYEPSTLPPRIYFVECPITFVQPFSYDHLERDPLVKGVPRNYRAWGRTGRPKLEVEGLERANAKGDFLAMGLTYPHDSASEGEGDEKEKEKKRKRKKKLTAKAQMIPIERPRRNVRKIGEAVAAPSASAPPPPQRSPPKKPALEKEKEKKPEEKKVEEKRPQPVVAIVPPKIELVDEDAQGEMDIDALGETDSEAEFDYAPPVVFPRVQQAPPLPPSSPPRPVPAPASAPIPVVEQPKRKAPLEDNGPSEPTLAPPPKKSRVSERLTQKRARDSLPAPGPSNSEFAPVPKAATLAAADGSSTEERSSSELSDSSFSAPPSPPAPRPTARPPRRAAAASAPVPSAFAPA</sequence>
<feature type="compositionally biased region" description="Basic residues" evidence="1">
    <location>
        <begin position="215"/>
        <end position="225"/>
    </location>
</feature>
<feature type="compositionally biased region" description="Pro residues" evidence="1">
    <location>
        <begin position="443"/>
        <end position="454"/>
    </location>
</feature>
<proteinExistence type="predicted"/>
<gene>
    <name evidence="2" type="ORF">M422DRAFT_780345</name>
</gene>
<feature type="non-terminal residue" evidence="2">
    <location>
        <position position="473"/>
    </location>
</feature>
<evidence type="ECO:0000313" key="2">
    <source>
        <dbReference type="EMBL" id="KIJ41169.1"/>
    </source>
</evidence>
<feature type="region of interest" description="Disordered" evidence="1">
    <location>
        <begin position="197"/>
        <end position="473"/>
    </location>
</feature>
<feature type="compositionally biased region" description="Pro residues" evidence="1">
    <location>
        <begin position="24"/>
        <end position="36"/>
    </location>
</feature>
<dbReference type="AlphaFoldDB" id="A0A0C9V2C1"/>
<dbReference type="HOGENOM" id="CLU_578189_0_0_1"/>
<feature type="compositionally biased region" description="Acidic residues" evidence="1">
    <location>
        <begin position="300"/>
        <end position="322"/>
    </location>
</feature>
<protein>
    <submittedName>
        <fullName evidence="2">Uncharacterized protein</fullName>
    </submittedName>
</protein>
<organism evidence="2 3">
    <name type="scientific">Sphaerobolus stellatus (strain SS14)</name>
    <dbReference type="NCBI Taxonomy" id="990650"/>
    <lineage>
        <taxon>Eukaryota</taxon>
        <taxon>Fungi</taxon>
        <taxon>Dikarya</taxon>
        <taxon>Basidiomycota</taxon>
        <taxon>Agaricomycotina</taxon>
        <taxon>Agaricomycetes</taxon>
        <taxon>Phallomycetidae</taxon>
        <taxon>Geastrales</taxon>
        <taxon>Sphaerobolaceae</taxon>
        <taxon>Sphaerobolus</taxon>
    </lineage>
</organism>
<evidence type="ECO:0000313" key="3">
    <source>
        <dbReference type="Proteomes" id="UP000054279"/>
    </source>
</evidence>
<name>A0A0C9V2C1_SPHS4</name>
<dbReference type="EMBL" id="KN837138">
    <property type="protein sequence ID" value="KIJ41169.1"/>
    <property type="molecule type" value="Genomic_DNA"/>
</dbReference>
<keyword evidence="3" id="KW-1185">Reference proteome</keyword>
<feature type="compositionally biased region" description="Low complexity" evidence="1">
    <location>
        <begin position="458"/>
        <end position="473"/>
    </location>
</feature>
<feature type="region of interest" description="Disordered" evidence="1">
    <location>
        <begin position="1"/>
        <end position="88"/>
    </location>
</feature>
<dbReference type="OrthoDB" id="10588491at2759"/>